<keyword evidence="3" id="KW-1185">Reference proteome</keyword>
<protein>
    <submittedName>
        <fullName evidence="2">Uncharacterized protein</fullName>
    </submittedName>
</protein>
<accession>A0ABT3NX99</accession>
<evidence type="ECO:0000313" key="2">
    <source>
        <dbReference type="EMBL" id="MCW8086785.1"/>
    </source>
</evidence>
<reference evidence="2 3" key="1">
    <citation type="submission" date="2022-10" db="EMBL/GenBank/DDBJ databases">
        <title>Roseococcus glaciei nov., sp. nov., isolated from glacier.</title>
        <authorList>
            <person name="Liu Q."/>
            <person name="Xin Y.-H."/>
        </authorList>
    </citation>
    <scope>NUCLEOTIDE SEQUENCE [LARGE SCALE GENOMIC DNA]</scope>
    <source>
        <strain evidence="2 3">MDT2-1-1</strain>
    </source>
</reference>
<sequence>MIALGFLMGALSIAIFHQGTLFLLFHHANAIPEATQVIGRVAAPGWDLSRMMPNPPFGLPVPLLLNQMFWGGVWGIVIAAVLHATPAPDLLTGFLVGAVGCTLVAVTVVAGLKGLPPFAGGNVQTLLRAALVNGAFGWGTALMLRPARLRSFRAAPLRPVRT</sequence>
<comment type="caution">
    <text evidence="2">The sequence shown here is derived from an EMBL/GenBank/DDBJ whole genome shotgun (WGS) entry which is preliminary data.</text>
</comment>
<proteinExistence type="predicted"/>
<feature type="transmembrane region" description="Helical" evidence="1">
    <location>
        <begin position="94"/>
        <end position="114"/>
    </location>
</feature>
<feature type="transmembrane region" description="Helical" evidence="1">
    <location>
        <begin position="58"/>
        <end position="82"/>
    </location>
</feature>
<keyword evidence="1" id="KW-0812">Transmembrane</keyword>
<evidence type="ECO:0000256" key="1">
    <source>
        <dbReference type="SAM" id="Phobius"/>
    </source>
</evidence>
<keyword evidence="1" id="KW-1133">Transmembrane helix</keyword>
<feature type="transmembrane region" description="Helical" evidence="1">
    <location>
        <begin position="126"/>
        <end position="144"/>
    </location>
</feature>
<gene>
    <name evidence="2" type="ORF">OF850_14205</name>
</gene>
<dbReference type="EMBL" id="JAPFQI010000011">
    <property type="protein sequence ID" value="MCW8086785.1"/>
    <property type="molecule type" value="Genomic_DNA"/>
</dbReference>
<keyword evidence="1" id="KW-0472">Membrane</keyword>
<dbReference type="Proteomes" id="UP001526430">
    <property type="component" value="Unassembled WGS sequence"/>
</dbReference>
<organism evidence="2 3">
    <name type="scientific">Sabulicella glaciei</name>
    <dbReference type="NCBI Taxonomy" id="2984948"/>
    <lineage>
        <taxon>Bacteria</taxon>
        <taxon>Pseudomonadati</taxon>
        <taxon>Pseudomonadota</taxon>
        <taxon>Alphaproteobacteria</taxon>
        <taxon>Acetobacterales</taxon>
        <taxon>Acetobacteraceae</taxon>
        <taxon>Sabulicella</taxon>
    </lineage>
</organism>
<name>A0ABT3NX99_9PROT</name>
<evidence type="ECO:0000313" key="3">
    <source>
        <dbReference type="Proteomes" id="UP001526430"/>
    </source>
</evidence>